<reference evidence="13 14" key="1">
    <citation type="submission" date="2022-03" db="EMBL/GenBank/DDBJ databases">
        <authorList>
            <person name="Nunn A."/>
            <person name="Chopra R."/>
            <person name="Nunn A."/>
            <person name="Contreras Garrido A."/>
        </authorList>
    </citation>
    <scope>NUCLEOTIDE SEQUENCE [LARGE SCALE GENOMIC DNA]</scope>
</reference>
<keyword evidence="14" id="KW-1185">Reference proteome</keyword>
<organism evidence="13 14">
    <name type="scientific">Thlaspi arvense</name>
    <name type="common">Field penny-cress</name>
    <dbReference type="NCBI Taxonomy" id="13288"/>
    <lineage>
        <taxon>Eukaryota</taxon>
        <taxon>Viridiplantae</taxon>
        <taxon>Streptophyta</taxon>
        <taxon>Embryophyta</taxon>
        <taxon>Tracheophyta</taxon>
        <taxon>Spermatophyta</taxon>
        <taxon>Magnoliopsida</taxon>
        <taxon>eudicotyledons</taxon>
        <taxon>Gunneridae</taxon>
        <taxon>Pentapetalae</taxon>
        <taxon>rosids</taxon>
        <taxon>malvids</taxon>
        <taxon>Brassicales</taxon>
        <taxon>Brassicaceae</taxon>
        <taxon>Thlaspideae</taxon>
        <taxon>Thlaspi</taxon>
    </lineage>
</organism>
<evidence type="ECO:0000256" key="6">
    <source>
        <dbReference type="ARBA" id="ARBA00022692"/>
    </source>
</evidence>
<evidence type="ECO:0000256" key="2">
    <source>
        <dbReference type="ARBA" id="ARBA00009592"/>
    </source>
</evidence>
<dbReference type="FunFam" id="3.80.10.10:FF:000383">
    <property type="entry name" value="Leucine-rich repeat receptor protein kinase EMS1"/>
    <property type="match status" value="1"/>
</dbReference>
<dbReference type="Pfam" id="PF13855">
    <property type="entry name" value="LRR_8"/>
    <property type="match status" value="3"/>
</dbReference>
<evidence type="ECO:0000256" key="10">
    <source>
        <dbReference type="ARBA" id="ARBA00023136"/>
    </source>
</evidence>
<evidence type="ECO:0000256" key="1">
    <source>
        <dbReference type="ARBA" id="ARBA00004251"/>
    </source>
</evidence>
<dbReference type="InterPro" id="IPR051502">
    <property type="entry name" value="RLP_Defense_Trigger"/>
</dbReference>
<dbReference type="FunFam" id="3.80.10.10:FF:000095">
    <property type="entry name" value="LRR receptor-like serine/threonine-protein kinase GSO1"/>
    <property type="match status" value="1"/>
</dbReference>
<keyword evidence="5" id="KW-0433">Leucine-rich repeat</keyword>
<keyword evidence="6" id="KW-0812">Transmembrane</keyword>
<keyword evidence="7" id="KW-0732">Signal</keyword>
<dbReference type="InterPro" id="IPR003591">
    <property type="entry name" value="Leu-rich_rpt_typical-subtyp"/>
</dbReference>
<evidence type="ECO:0000256" key="9">
    <source>
        <dbReference type="ARBA" id="ARBA00022989"/>
    </source>
</evidence>
<evidence type="ECO:0000256" key="3">
    <source>
        <dbReference type="ARBA" id="ARBA00022475"/>
    </source>
</evidence>
<dbReference type="PRINTS" id="PR00019">
    <property type="entry name" value="LEURICHRPT"/>
</dbReference>
<keyword evidence="12" id="KW-0325">Glycoprotein</keyword>
<evidence type="ECO:0000256" key="11">
    <source>
        <dbReference type="ARBA" id="ARBA00023170"/>
    </source>
</evidence>
<sequence length="675" mass="76066">MDGPFSFKELKNLTNLELLDLSQNNFNGSMAELIHLQNLKALDLKLKNLTNLEVLGLAGSRFRGPIPMKVVCEIKNLRELDLSSNHFTGQISLCLGSLNKLRVLDLSFNQFSGNLPSSFSNLESLEYLSLTNNNFTGLLSLNPLANLTKLKIFKLSSTSNMVQVETESTWQPKFQLTVVVLQFCSLEKTPFFLVYQKNLRLVDLSGNRLSGNIPTWLLVNNPDLEVLQLQTNSFTIFQLPNRVHNLQVLDVSANDIGELFPDNIGRVLPNLVHINCSNNGFQGYFPSSMGEMKNLTFLDMSYNNFSGKLHRSFFTGCFSVQYLKLSHNKFSGHFLPRGTNFTLLRVLRMDNNLFTGNIRVDLLRSSTLSILDISNNSLTGAIPSWISKLSRLAFLLLSNNMLEGTMPPSLLLMPSLWYLEISGNLLSGGLPSHVNGMRGRHLFLQNNNFTGPIPNTFLESVQVLDLRNNKLSGSIPQFFDTVDIHIILLRGNNFTGSIPRQLCDLRNVRILDLSYNKLNGFIPACLYNLSFGPGEYENKDIYSPPAFALITLQLGFYKSTFVKEEFIAYYFTFQEIEIKFTAKRRYDSYTGRSAYGSGILDYMYGMDLSNNELSGVIPTELGHLSKLRALNLSHNFLSSSIPSNFSNLKDIESLDLSYNMLHGSIPQELISLQRE</sequence>
<dbReference type="PANTHER" id="PTHR48062">
    <property type="entry name" value="RECEPTOR-LIKE PROTEIN 14"/>
    <property type="match status" value="1"/>
</dbReference>
<keyword evidence="10" id="KW-0472">Membrane</keyword>
<dbReference type="InterPro" id="IPR032675">
    <property type="entry name" value="LRR_dom_sf"/>
</dbReference>
<accession>A0AAU9SGI6</accession>
<evidence type="ECO:0000313" key="14">
    <source>
        <dbReference type="Proteomes" id="UP000836841"/>
    </source>
</evidence>
<comment type="similarity">
    <text evidence="2">Belongs to the RLP family.</text>
</comment>
<gene>
    <name evidence="13" type="ORF">TAV2_LOCUS17061</name>
</gene>
<keyword evidence="8" id="KW-0677">Repeat</keyword>
<dbReference type="InterPro" id="IPR001611">
    <property type="entry name" value="Leu-rich_rpt"/>
</dbReference>
<dbReference type="PROSITE" id="PS51450">
    <property type="entry name" value="LRR"/>
    <property type="match status" value="2"/>
</dbReference>
<keyword evidence="9" id="KW-1133">Transmembrane helix</keyword>
<keyword evidence="4" id="KW-0597">Phosphoprotein</keyword>
<evidence type="ECO:0000256" key="4">
    <source>
        <dbReference type="ARBA" id="ARBA00022553"/>
    </source>
</evidence>
<dbReference type="FunFam" id="3.80.10.10:FF:000041">
    <property type="entry name" value="LRR receptor-like serine/threonine-protein kinase ERECTA"/>
    <property type="match status" value="1"/>
</dbReference>
<proteinExistence type="inferred from homology"/>
<keyword evidence="3" id="KW-1003">Cell membrane</keyword>
<dbReference type="EMBL" id="OU466861">
    <property type="protein sequence ID" value="CAH2065559.1"/>
    <property type="molecule type" value="Genomic_DNA"/>
</dbReference>
<name>A0AAU9SGI6_THLAR</name>
<evidence type="ECO:0008006" key="15">
    <source>
        <dbReference type="Google" id="ProtNLM"/>
    </source>
</evidence>
<comment type="subcellular location">
    <subcellularLocation>
        <location evidence="1">Cell membrane</location>
        <topology evidence="1">Single-pass type I membrane protein</topology>
    </subcellularLocation>
</comment>
<evidence type="ECO:0000256" key="7">
    <source>
        <dbReference type="ARBA" id="ARBA00022729"/>
    </source>
</evidence>
<dbReference type="SMART" id="SM00365">
    <property type="entry name" value="LRR_SD22"/>
    <property type="match status" value="5"/>
</dbReference>
<protein>
    <recommendedName>
        <fullName evidence="15">Chaoptin</fullName>
    </recommendedName>
</protein>
<dbReference type="FunFam" id="3.80.10.10:FF:001347">
    <property type="entry name" value="LRR receptor-like serine/threonine-protein kinase GSO2"/>
    <property type="match status" value="1"/>
</dbReference>
<dbReference type="GO" id="GO:0005886">
    <property type="term" value="C:plasma membrane"/>
    <property type="evidence" value="ECO:0007669"/>
    <property type="project" value="UniProtKB-SubCell"/>
</dbReference>
<dbReference type="PANTHER" id="PTHR48062:SF52">
    <property type="entry name" value="RECEPTOR-LIKE PROTEIN 8-RELATED"/>
    <property type="match status" value="1"/>
</dbReference>
<dbReference type="Proteomes" id="UP000836841">
    <property type="component" value="Chromosome 5"/>
</dbReference>
<evidence type="ECO:0000313" key="13">
    <source>
        <dbReference type="EMBL" id="CAH2065559.1"/>
    </source>
</evidence>
<dbReference type="AlphaFoldDB" id="A0AAU9SGI6"/>
<dbReference type="SUPFAM" id="SSF52058">
    <property type="entry name" value="L domain-like"/>
    <property type="match status" value="3"/>
</dbReference>
<evidence type="ECO:0000256" key="12">
    <source>
        <dbReference type="ARBA" id="ARBA00023180"/>
    </source>
</evidence>
<evidence type="ECO:0000256" key="5">
    <source>
        <dbReference type="ARBA" id="ARBA00022614"/>
    </source>
</evidence>
<dbReference type="Gene3D" id="3.80.10.10">
    <property type="entry name" value="Ribonuclease Inhibitor"/>
    <property type="match status" value="4"/>
</dbReference>
<evidence type="ECO:0000256" key="8">
    <source>
        <dbReference type="ARBA" id="ARBA00022737"/>
    </source>
</evidence>
<keyword evidence="11" id="KW-0675">Receptor</keyword>
<dbReference type="SMART" id="SM00369">
    <property type="entry name" value="LRR_TYP"/>
    <property type="match status" value="10"/>
</dbReference>
<dbReference type="Pfam" id="PF00560">
    <property type="entry name" value="LRR_1"/>
    <property type="match status" value="6"/>
</dbReference>